<dbReference type="AlphaFoldDB" id="A0A2M7Q9E0"/>
<reference evidence="2" key="1">
    <citation type="submission" date="2017-09" db="EMBL/GenBank/DDBJ databases">
        <title>Depth-based differentiation of microbial function through sediment-hosted aquifers and enrichment of novel symbionts in the deep terrestrial subsurface.</title>
        <authorList>
            <person name="Probst A.J."/>
            <person name="Ladd B."/>
            <person name="Jarett J.K."/>
            <person name="Geller-Mcgrath D.E."/>
            <person name="Sieber C.M.K."/>
            <person name="Emerson J.B."/>
            <person name="Anantharaman K."/>
            <person name="Thomas B.C."/>
            <person name="Malmstrom R."/>
            <person name="Stieglmeier M."/>
            <person name="Klingl A."/>
            <person name="Woyke T."/>
            <person name="Ryan C.M."/>
            <person name="Banfield J.F."/>
        </authorList>
    </citation>
    <scope>NUCLEOTIDE SEQUENCE [LARGE SCALE GENOMIC DNA]</scope>
</reference>
<dbReference type="EMBL" id="PFLC01000044">
    <property type="protein sequence ID" value="PIY62299.1"/>
    <property type="molecule type" value="Genomic_DNA"/>
</dbReference>
<protein>
    <submittedName>
        <fullName evidence="1">Uncharacterized protein</fullName>
    </submittedName>
</protein>
<comment type="caution">
    <text evidence="1">The sequence shown here is derived from an EMBL/GenBank/DDBJ whole genome shotgun (WGS) entry which is preliminary data.</text>
</comment>
<organism evidence="1 2">
    <name type="scientific">Candidatus Uhrbacteria bacterium CG_4_10_14_0_8_um_filter_58_22</name>
    <dbReference type="NCBI Taxonomy" id="1975029"/>
    <lineage>
        <taxon>Bacteria</taxon>
        <taxon>Candidatus Uhriibacteriota</taxon>
    </lineage>
</organism>
<gene>
    <name evidence="1" type="ORF">COY93_03495</name>
</gene>
<dbReference type="Proteomes" id="UP000230973">
    <property type="component" value="Unassembled WGS sequence"/>
</dbReference>
<proteinExistence type="predicted"/>
<name>A0A2M7Q9E0_9BACT</name>
<sequence>MTDTAAVAAFEPESLIHGLYTPAGEIRRVFGKWLAEQGFRADRFSWDSEEERLLPVSMDDPEIAGVLDLTLGTPEQTFEFA</sequence>
<evidence type="ECO:0000313" key="2">
    <source>
        <dbReference type="Proteomes" id="UP000230973"/>
    </source>
</evidence>
<accession>A0A2M7Q9E0</accession>
<evidence type="ECO:0000313" key="1">
    <source>
        <dbReference type="EMBL" id="PIY62299.1"/>
    </source>
</evidence>